<evidence type="ECO:0000259" key="8">
    <source>
        <dbReference type="Pfam" id="PF00278"/>
    </source>
</evidence>
<dbReference type="NCBIfam" id="TIGR01048">
    <property type="entry name" value="lysA"/>
    <property type="match status" value="1"/>
</dbReference>
<dbReference type="InterPro" id="IPR022644">
    <property type="entry name" value="De-COase2_N"/>
</dbReference>
<comment type="caution">
    <text evidence="10">The sequence shown here is derived from an EMBL/GenBank/DDBJ whole genome shotgun (WGS) entry which is preliminary data.</text>
</comment>
<dbReference type="HAMAP" id="MF_02120">
    <property type="entry name" value="LysA"/>
    <property type="match status" value="1"/>
</dbReference>
<evidence type="ECO:0000256" key="1">
    <source>
        <dbReference type="ARBA" id="ARBA00001933"/>
    </source>
</evidence>
<keyword evidence="11" id="KW-1185">Reference proteome</keyword>
<keyword evidence="5 7" id="KW-0457">Lysine biosynthesis</keyword>
<evidence type="ECO:0000256" key="5">
    <source>
        <dbReference type="HAMAP-Rule" id="MF_02120"/>
    </source>
</evidence>
<accession>A0ABY3MVU5</accession>
<keyword evidence="2 5" id="KW-0210">Decarboxylase</keyword>
<organism evidence="10 11">
    <name type="scientific">Colwellia echini</name>
    <dbReference type="NCBI Taxonomy" id="1982103"/>
    <lineage>
        <taxon>Bacteria</taxon>
        <taxon>Pseudomonadati</taxon>
        <taxon>Pseudomonadota</taxon>
        <taxon>Gammaproteobacteria</taxon>
        <taxon>Alteromonadales</taxon>
        <taxon>Colwelliaceae</taxon>
        <taxon>Colwellia</taxon>
    </lineage>
</organism>
<comment type="cofactor">
    <cofactor evidence="1 5 7">
        <name>pyridoxal 5'-phosphate</name>
        <dbReference type="ChEBI" id="CHEBI:597326"/>
    </cofactor>
</comment>
<evidence type="ECO:0000256" key="3">
    <source>
        <dbReference type="ARBA" id="ARBA00022898"/>
    </source>
</evidence>
<feature type="binding site" evidence="5">
    <location>
        <position position="242"/>
    </location>
    <ligand>
        <name>pyridoxal 5'-phosphate</name>
        <dbReference type="ChEBI" id="CHEBI:597326"/>
    </ligand>
</feature>
<feature type="binding site" evidence="5">
    <location>
        <position position="379"/>
    </location>
    <ligand>
        <name>pyridoxal 5'-phosphate</name>
        <dbReference type="ChEBI" id="CHEBI:597326"/>
    </ligand>
</feature>
<keyword evidence="3 5" id="KW-0663">Pyridoxal phosphate</keyword>
<dbReference type="EC" id="4.1.1.20" evidence="5 6"/>
<comment type="function">
    <text evidence="5">Specifically catalyzes the decarboxylation of meso-diaminopimelate (meso-DAP) to L-lysine.</text>
</comment>
<evidence type="ECO:0000313" key="10">
    <source>
        <dbReference type="EMBL" id="TYK65182.1"/>
    </source>
</evidence>
<dbReference type="CDD" id="cd06828">
    <property type="entry name" value="PLPDE_III_DapDC"/>
    <property type="match status" value="1"/>
</dbReference>
<protein>
    <recommendedName>
        <fullName evidence="5 6">Diaminopimelate decarboxylase</fullName>
        <shortName evidence="5">DAP decarboxylase</shortName>
        <shortName evidence="5">DAPDC</shortName>
        <ecNumber evidence="5 6">4.1.1.20</ecNumber>
    </recommendedName>
</protein>
<dbReference type="PROSITE" id="PS00878">
    <property type="entry name" value="ODR_DC_2_1"/>
    <property type="match status" value="1"/>
</dbReference>
<feature type="binding site" evidence="5">
    <location>
        <position position="379"/>
    </location>
    <ligand>
        <name>substrate</name>
    </ligand>
</feature>
<keyword evidence="4 5" id="KW-0456">Lyase</keyword>
<dbReference type="Pfam" id="PF02784">
    <property type="entry name" value="Orn_Arg_deC_N"/>
    <property type="match status" value="1"/>
</dbReference>
<evidence type="ECO:0000256" key="2">
    <source>
        <dbReference type="ARBA" id="ARBA00022793"/>
    </source>
</evidence>
<dbReference type="Gene3D" id="2.40.37.10">
    <property type="entry name" value="Lyase, Ornithine Decarboxylase, Chain A, domain 1"/>
    <property type="match status" value="1"/>
</dbReference>
<dbReference type="SUPFAM" id="SSF50621">
    <property type="entry name" value="Alanine racemase C-terminal domain-like"/>
    <property type="match status" value="1"/>
</dbReference>
<dbReference type="GO" id="GO:0008836">
    <property type="term" value="F:diaminopimelate decarboxylase activity"/>
    <property type="evidence" value="ECO:0007669"/>
    <property type="project" value="UniProtKB-EC"/>
</dbReference>
<evidence type="ECO:0000256" key="7">
    <source>
        <dbReference type="RuleBase" id="RU003738"/>
    </source>
</evidence>
<dbReference type="PANTHER" id="PTHR43727">
    <property type="entry name" value="DIAMINOPIMELATE DECARBOXYLASE"/>
    <property type="match status" value="1"/>
</dbReference>
<dbReference type="SUPFAM" id="SSF51419">
    <property type="entry name" value="PLP-binding barrel"/>
    <property type="match status" value="1"/>
</dbReference>
<comment type="pathway">
    <text evidence="5 7">Amino-acid biosynthesis; L-lysine biosynthesis via DAP pathway; L-lysine from DL-2,6-diaminopimelate: step 1/1.</text>
</comment>
<dbReference type="InterPro" id="IPR022643">
    <property type="entry name" value="De-COase2_C"/>
</dbReference>
<dbReference type="InterPro" id="IPR022657">
    <property type="entry name" value="De-COase2_CS"/>
</dbReference>
<evidence type="ECO:0000259" key="9">
    <source>
        <dbReference type="Pfam" id="PF02784"/>
    </source>
</evidence>
<dbReference type="RefSeq" id="WP_101342574.1">
    <property type="nucleotide sequence ID" value="NZ_PJAI02000013.1"/>
</dbReference>
<dbReference type="EMBL" id="PJAI02000013">
    <property type="protein sequence ID" value="TYK65182.1"/>
    <property type="molecule type" value="Genomic_DNA"/>
</dbReference>
<dbReference type="InterPro" id="IPR000183">
    <property type="entry name" value="Orn/DAP/Arg_de-COase"/>
</dbReference>
<feature type="domain" description="Orn/DAP/Arg decarboxylase 2 N-terminal" evidence="9">
    <location>
        <begin position="40"/>
        <end position="282"/>
    </location>
</feature>
<feature type="binding site" evidence="5">
    <location>
        <position position="279"/>
    </location>
    <ligand>
        <name>substrate</name>
    </ligand>
</feature>
<feature type="domain" description="Orn/DAP/Arg decarboxylase 2 C-terminal" evidence="8">
    <location>
        <begin position="33"/>
        <end position="377"/>
    </location>
</feature>
<gene>
    <name evidence="5 10" type="primary">lysA</name>
    <name evidence="10" type="ORF">CWS31_011985</name>
</gene>
<comment type="catalytic activity">
    <reaction evidence="5 7">
        <text>meso-2,6-diaminopimelate + H(+) = L-lysine + CO2</text>
        <dbReference type="Rhea" id="RHEA:15101"/>
        <dbReference type="ChEBI" id="CHEBI:15378"/>
        <dbReference type="ChEBI" id="CHEBI:16526"/>
        <dbReference type="ChEBI" id="CHEBI:32551"/>
        <dbReference type="ChEBI" id="CHEBI:57791"/>
        <dbReference type="EC" id="4.1.1.20"/>
    </reaction>
</comment>
<feature type="binding site" evidence="5">
    <location>
        <position position="315"/>
    </location>
    <ligand>
        <name>substrate</name>
    </ligand>
</feature>
<feature type="binding site" evidence="5">
    <location>
        <position position="351"/>
    </location>
    <ligand>
        <name>substrate</name>
    </ligand>
</feature>
<sequence length="425" mass="46195">MTPTSYFPHKNNQMFVEDIAVSDIAKQVQTPFYCYSHRAITTSFDDYRMAFSDQDALICYAVKANSNQAVLTTLAKLGSGADVVSMGEIKRAILAGIPANKIVYSGVAKTEEEINYALSLGIFQFNVESEPELGLISKVATELNKTAAIAFRINPNVCAQTHEKISTGKAENKFGVPISKARLAYQQAALLPGIKVQGVDVHIGSQLTSLAPFEEAYQHIAQLVEELRADGHDINVIDVGGGLGVTYADEIIPSKLTYAQMVNAQLGHLNCKIIIEPGRSLLANAGILVSSVVFVKSGEEREFLIIDAGMNDLIRPSMYDAYHQIIAVDTSTANADSKTLKTYDIVGPVCETGDTFAKARQVHEAKTGDLMAIMSSGAYGSVMSSTYNTRMLAPEVMVKGCDFSLVRIRPSYEDVIKQDITPDWL</sequence>
<comment type="similarity">
    <text evidence="5">Belongs to the Orn/Lys/Arg decarboxylase class-II family. LysA subfamily.</text>
</comment>
<evidence type="ECO:0000313" key="11">
    <source>
        <dbReference type="Proteomes" id="UP000815846"/>
    </source>
</evidence>
<reference evidence="10 11" key="1">
    <citation type="submission" date="2019-08" db="EMBL/GenBank/DDBJ databases">
        <title>Microbe sample from Colwellia echini.</title>
        <authorList>
            <person name="Christiansen L."/>
            <person name="Pathiraja D."/>
            <person name="Schultz-Johansen M."/>
            <person name="Choi I.-G."/>
            <person name="Stougaard P."/>
        </authorList>
    </citation>
    <scope>NUCLEOTIDE SEQUENCE [LARGE SCALE GENOMIC DNA]</scope>
    <source>
        <strain evidence="10 11">A3</strain>
    </source>
</reference>
<dbReference type="InterPro" id="IPR009006">
    <property type="entry name" value="Ala_racemase/Decarboxylase_C"/>
</dbReference>
<proteinExistence type="inferred from homology"/>
<feature type="binding site" evidence="5">
    <location>
        <position position="319"/>
    </location>
    <ligand>
        <name>substrate</name>
    </ligand>
</feature>
<evidence type="ECO:0000256" key="4">
    <source>
        <dbReference type="ARBA" id="ARBA00023239"/>
    </source>
</evidence>
<feature type="modified residue" description="N6-(pyridoxal phosphate)lysine" evidence="5">
    <location>
        <position position="63"/>
    </location>
</feature>
<dbReference type="InterPro" id="IPR029066">
    <property type="entry name" value="PLP-binding_barrel"/>
</dbReference>
<dbReference type="Pfam" id="PF00278">
    <property type="entry name" value="Orn_DAP_Arg_deC"/>
    <property type="match status" value="1"/>
</dbReference>
<dbReference type="PANTHER" id="PTHR43727:SF2">
    <property type="entry name" value="GROUP IV DECARBOXYLASE"/>
    <property type="match status" value="1"/>
</dbReference>
<dbReference type="Proteomes" id="UP000815846">
    <property type="component" value="Unassembled WGS sequence"/>
</dbReference>
<feature type="binding site" evidence="5">
    <location>
        <begin position="276"/>
        <end position="279"/>
    </location>
    <ligand>
        <name>pyridoxal 5'-phosphate</name>
        <dbReference type="ChEBI" id="CHEBI:597326"/>
    </ligand>
</feature>
<dbReference type="PRINTS" id="PR01179">
    <property type="entry name" value="ODADCRBXLASE"/>
</dbReference>
<dbReference type="Gene3D" id="3.20.20.10">
    <property type="entry name" value="Alanine racemase"/>
    <property type="match status" value="1"/>
</dbReference>
<evidence type="ECO:0000256" key="6">
    <source>
        <dbReference type="NCBIfam" id="TIGR01048"/>
    </source>
</evidence>
<dbReference type="InterPro" id="IPR002986">
    <property type="entry name" value="DAP_deCOOHase_LysA"/>
</dbReference>
<dbReference type="PRINTS" id="PR01181">
    <property type="entry name" value="DAPDCRBXLASE"/>
</dbReference>
<dbReference type="PROSITE" id="PS00879">
    <property type="entry name" value="ODR_DC_2_2"/>
    <property type="match status" value="1"/>
</dbReference>
<comment type="subunit">
    <text evidence="5">Homodimer.</text>
</comment>
<name>A0ABY3MVU5_9GAMM</name>
<keyword evidence="5" id="KW-0028">Amino-acid biosynthesis</keyword>
<dbReference type="InterPro" id="IPR022653">
    <property type="entry name" value="De-COase2_pyr-phos_BS"/>
</dbReference>